<keyword evidence="2" id="KW-1185">Reference proteome</keyword>
<name>A0ABV6JXU7_9PROT</name>
<evidence type="ECO:0000313" key="1">
    <source>
        <dbReference type="EMBL" id="MFC0410541.1"/>
    </source>
</evidence>
<evidence type="ECO:0000313" key="2">
    <source>
        <dbReference type="Proteomes" id="UP001589865"/>
    </source>
</evidence>
<sequence length="73" mass="8367">MKQAYAATVVFNTLEGVEEVERFALSIIIDINPKKAEQRAIQTVQRNENNPRIRNVILLPLDIPRIQQELAKP</sequence>
<dbReference type="EMBL" id="JBHLUN010000015">
    <property type="protein sequence ID" value="MFC0410541.1"/>
    <property type="molecule type" value="Genomic_DNA"/>
</dbReference>
<gene>
    <name evidence="1" type="ORF">ACFFGY_20000</name>
</gene>
<reference evidence="1 2" key="1">
    <citation type="submission" date="2024-09" db="EMBL/GenBank/DDBJ databases">
        <authorList>
            <person name="Sun Q."/>
            <person name="Mori K."/>
        </authorList>
    </citation>
    <scope>NUCLEOTIDE SEQUENCE [LARGE SCALE GENOMIC DNA]</scope>
    <source>
        <strain evidence="1 2">TBRC 5777</strain>
    </source>
</reference>
<comment type="caution">
    <text evidence="1">The sequence shown here is derived from an EMBL/GenBank/DDBJ whole genome shotgun (WGS) entry which is preliminary data.</text>
</comment>
<dbReference type="RefSeq" id="WP_377046287.1">
    <property type="nucleotide sequence ID" value="NZ_JBHLUN010000015.1"/>
</dbReference>
<dbReference type="Proteomes" id="UP001589865">
    <property type="component" value="Unassembled WGS sequence"/>
</dbReference>
<proteinExistence type="predicted"/>
<accession>A0ABV6JXU7</accession>
<organism evidence="1 2">
    <name type="scientific">Roseomonas elaeocarpi</name>
    <dbReference type="NCBI Taxonomy" id="907779"/>
    <lineage>
        <taxon>Bacteria</taxon>
        <taxon>Pseudomonadati</taxon>
        <taxon>Pseudomonadota</taxon>
        <taxon>Alphaproteobacteria</taxon>
        <taxon>Acetobacterales</taxon>
        <taxon>Roseomonadaceae</taxon>
        <taxon>Roseomonas</taxon>
    </lineage>
</organism>
<protein>
    <submittedName>
        <fullName evidence="1">Uncharacterized protein</fullName>
    </submittedName>
</protein>